<dbReference type="AlphaFoldDB" id="A0AAV7W2S4"/>
<feature type="region of interest" description="Disordered" evidence="1">
    <location>
        <begin position="1"/>
        <end position="97"/>
    </location>
</feature>
<evidence type="ECO:0000313" key="3">
    <source>
        <dbReference type="Proteomes" id="UP001066276"/>
    </source>
</evidence>
<comment type="caution">
    <text evidence="2">The sequence shown here is derived from an EMBL/GenBank/DDBJ whole genome shotgun (WGS) entry which is preliminary data.</text>
</comment>
<keyword evidence="3" id="KW-1185">Reference proteome</keyword>
<protein>
    <submittedName>
        <fullName evidence="2">Uncharacterized protein</fullName>
    </submittedName>
</protein>
<accession>A0AAV7W2S4</accession>
<dbReference type="EMBL" id="JANPWB010000002">
    <property type="protein sequence ID" value="KAJ1208264.1"/>
    <property type="molecule type" value="Genomic_DNA"/>
</dbReference>
<sequence length="97" mass="11154">MQTQCSRELETPATLHVKAGTECRPPETYERNNENIGNPEEWIPDPLPAIQGEEDARDITGNPDIRVPEVLERDNGLNARRVRKRETPRKEEGRQTH</sequence>
<organism evidence="2 3">
    <name type="scientific">Pleurodeles waltl</name>
    <name type="common">Iberian ribbed newt</name>
    <dbReference type="NCBI Taxonomy" id="8319"/>
    <lineage>
        <taxon>Eukaryota</taxon>
        <taxon>Metazoa</taxon>
        <taxon>Chordata</taxon>
        <taxon>Craniata</taxon>
        <taxon>Vertebrata</taxon>
        <taxon>Euteleostomi</taxon>
        <taxon>Amphibia</taxon>
        <taxon>Batrachia</taxon>
        <taxon>Caudata</taxon>
        <taxon>Salamandroidea</taxon>
        <taxon>Salamandridae</taxon>
        <taxon>Pleurodelinae</taxon>
        <taxon>Pleurodeles</taxon>
    </lineage>
</organism>
<proteinExistence type="predicted"/>
<feature type="compositionally biased region" description="Basic and acidic residues" evidence="1">
    <location>
        <begin position="19"/>
        <end position="33"/>
    </location>
</feature>
<name>A0AAV7W2S4_PLEWA</name>
<reference evidence="2" key="1">
    <citation type="journal article" date="2022" name="bioRxiv">
        <title>Sequencing and chromosome-scale assembly of the giantPleurodeles waltlgenome.</title>
        <authorList>
            <person name="Brown T."/>
            <person name="Elewa A."/>
            <person name="Iarovenko S."/>
            <person name="Subramanian E."/>
            <person name="Araus A.J."/>
            <person name="Petzold A."/>
            <person name="Susuki M."/>
            <person name="Suzuki K.-i.T."/>
            <person name="Hayashi T."/>
            <person name="Toyoda A."/>
            <person name="Oliveira C."/>
            <person name="Osipova E."/>
            <person name="Leigh N.D."/>
            <person name="Simon A."/>
            <person name="Yun M.H."/>
        </authorList>
    </citation>
    <scope>NUCLEOTIDE SEQUENCE</scope>
    <source>
        <strain evidence="2">20211129_DDA</strain>
        <tissue evidence="2">Liver</tissue>
    </source>
</reference>
<gene>
    <name evidence="2" type="ORF">NDU88_003650</name>
</gene>
<evidence type="ECO:0000313" key="2">
    <source>
        <dbReference type="EMBL" id="KAJ1208264.1"/>
    </source>
</evidence>
<evidence type="ECO:0000256" key="1">
    <source>
        <dbReference type="SAM" id="MobiDB-lite"/>
    </source>
</evidence>
<feature type="compositionally biased region" description="Basic and acidic residues" evidence="1">
    <location>
        <begin position="66"/>
        <end position="75"/>
    </location>
</feature>
<feature type="compositionally biased region" description="Basic and acidic residues" evidence="1">
    <location>
        <begin position="88"/>
        <end position="97"/>
    </location>
</feature>
<dbReference type="Proteomes" id="UP001066276">
    <property type="component" value="Chromosome 1_2"/>
</dbReference>